<keyword evidence="3" id="KW-1185">Reference proteome</keyword>
<evidence type="ECO:0000256" key="1">
    <source>
        <dbReference type="SAM" id="MobiDB-lite"/>
    </source>
</evidence>
<dbReference type="Proteomes" id="UP000002695">
    <property type="component" value="Chromosome"/>
</dbReference>
<dbReference type="AlphaFoldDB" id="A0A0F6B3A5"/>
<dbReference type="EMBL" id="CP001363">
    <property type="protein sequence ID" value="ACY88994.1"/>
    <property type="molecule type" value="Genomic_DNA"/>
</dbReference>
<dbReference type="KEGG" id="seo:STM14_2549"/>
<protein>
    <submittedName>
        <fullName evidence="2">Uncharacterized protein</fullName>
    </submittedName>
</protein>
<organism evidence="2 3">
    <name type="scientific">Salmonella typhimurium (strain 14028s / SGSC 2262)</name>
    <dbReference type="NCBI Taxonomy" id="588858"/>
    <lineage>
        <taxon>Bacteria</taxon>
        <taxon>Pseudomonadati</taxon>
        <taxon>Pseudomonadota</taxon>
        <taxon>Gammaproteobacteria</taxon>
        <taxon>Enterobacterales</taxon>
        <taxon>Enterobacteriaceae</taxon>
        <taxon>Salmonella</taxon>
    </lineage>
</organism>
<gene>
    <name evidence="2" type="ordered locus">STM14_2549</name>
</gene>
<feature type="region of interest" description="Disordered" evidence="1">
    <location>
        <begin position="1"/>
        <end position="43"/>
    </location>
</feature>
<sequence length="43" mass="4654">MSATGNDFIPEPSGFPRRRRNGVSSGGLKYDGDKRNVYPLAVA</sequence>
<reference evidence="2 3" key="1">
    <citation type="journal article" date="2010" name="J. Bacteriol.">
        <title>Short-term signatures of evolutionary change in the Salmonella enterica serovar typhimurium 14028 genome.</title>
        <authorList>
            <person name="Jarvik T."/>
            <person name="Smillie C."/>
            <person name="Groisman E.A."/>
            <person name="Ochman H."/>
        </authorList>
    </citation>
    <scope>NUCLEOTIDE SEQUENCE [LARGE SCALE GENOMIC DNA]</scope>
    <source>
        <strain evidence="3">14028s / SGSC 2262</strain>
    </source>
</reference>
<name>A0A0F6B3A5_SALT1</name>
<dbReference type="HOGENOM" id="CLU_3239394_0_0_6"/>
<proteinExistence type="predicted"/>
<evidence type="ECO:0000313" key="2">
    <source>
        <dbReference type="EMBL" id="ACY88994.1"/>
    </source>
</evidence>
<accession>A0A0F6B3A5</accession>
<evidence type="ECO:0000313" key="3">
    <source>
        <dbReference type="Proteomes" id="UP000002695"/>
    </source>
</evidence>